<comment type="caution">
    <text evidence="3">The sequence shown here is derived from an EMBL/GenBank/DDBJ whole genome shotgun (WGS) entry which is preliminary data.</text>
</comment>
<dbReference type="Proteomes" id="UP000784294">
    <property type="component" value="Unassembled WGS sequence"/>
</dbReference>
<proteinExistence type="predicted"/>
<keyword evidence="2" id="KW-0812">Transmembrane</keyword>
<name>A0A3S5B3R9_9PLAT</name>
<organism evidence="3 4">
    <name type="scientific">Protopolystoma xenopodis</name>
    <dbReference type="NCBI Taxonomy" id="117903"/>
    <lineage>
        <taxon>Eukaryota</taxon>
        <taxon>Metazoa</taxon>
        <taxon>Spiralia</taxon>
        <taxon>Lophotrochozoa</taxon>
        <taxon>Platyhelminthes</taxon>
        <taxon>Monogenea</taxon>
        <taxon>Polyopisthocotylea</taxon>
        <taxon>Polystomatidea</taxon>
        <taxon>Polystomatidae</taxon>
        <taxon>Protopolystoma</taxon>
    </lineage>
</organism>
<keyword evidence="4" id="KW-1185">Reference proteome</keyword>
<feature type="compositionally biased region" description="Polar residues" evidence="1">
    <location>
        <begin position="45"/>
        <end position="61"/>
    </location>
</feature>
<sequence length="205" mass="23126">MSHWGDQHLRSQPKVHYLRTPELRQLQHFRLQTFRRQQEAGGEQTFGSLTPQLRPFFSSSRPETEPSLGPALLDASSDRAETAAALATKPEHPESRLWQQTAAVAMTTGGKGIQSGLSEDWQDEKAMQPPDLNGTFLSGPGWISVCSLYHFIQLICRQSWQSRDLSRFSCVSFFIIPLLLFNYFHQMLNNIICGLGHPADPETNS</sequence>
<protein>
    <submittedName>
        <fullName evidence="3">Uncharacterized protein</fullName>
    </submittedName>
</protein>
<feature type="region of interest" description="Disordered" evidence="1">
    <location>
        <begin position="37"/>
        <end position="72"/>
    </location>
</feature>
<dbReference type="AlphaFoldDB" id="A0A3S5B3R9"/>
<keyword evidence="2" id="KW-0472">Membrane</keyword>
<reference evidence="3" key="1">
    <citation type="submission" date="2018-11" db="EMBL/GenBank/DDBJ databases">
        <authorList>
            <consortium name="Pathogen Informatics"/>
        </authorList>
    </citation>
    <scope>NUCLEOTIDE SEQUENCE</scope>
</reference>
<gene>
    <name evidence="3" type="ORF">PXEA_LOCUS29004</name>
</gene>
<accession>A0A3S5B3R9</accession>
<keyword evidence="2" id="KW-1133">Transmembrane helix</keyword>
<evidence type="ECO:0000256" key="1">
    <source>
        <dbReference type="SAM" id="MobiDB-lite"/>
    </source>
</evidence>
<evidence type="ECO:0000313" key="4">
    <source>
        <dbReference type="Proteomes" id="UP000784294"/>
    </source>
</evidence>
<evidence type="ECO:0000256" key="2">
    <source>
        <dbReference type="SAM" id="Phobius"/>
    </source>
</evidence>
<evidence type="ECO:0000313" key="3">
    <source>
        <dbReference type="EMBL" id="VEL35564.1"/>
    </source>
</evidence>
<dbReference type="EMBL" id="CAAALY010250122">
    <property type="protein sequence ID" value="VEL35564.1"/>
    <property type="molecule type" value="Genomic_DNA"/>
</dbReference>
<feature type="transmembrane region" description="Helical" evidence="2">
    <location>
        <begin position="165"/>
        <end position="184"/>
    </location>
</feature>